<evidence type="ECO:0000259" key="8">
    <source>
        <dbReference type="Pfam" id="PF02777"/>
    </source>
</evidence>
<dbReference type="Gene3D" id="1.10.287.990">
    <property type="entry name" value="Fe,Mn superoxide dismutase (SOD) domain"/>
    <property type="match status" value="1"/>
</dbReference>
<comment type="function">
    <text evidence="6">Destroys radicals which are normally produced within the cells and which are toxic to biological systems.</text>
</comment>
<dbReference type="InterPro" id="IPR001189">
    <property type="entry name" value="Mn/Fe_SOD"/>
</dbReference>
<evidence type="ECO:0000256" key="1">
    <source>
        <dbReference type="ARBA" id="ARBA00008714"/>
    </source>
</evidence>
<comment type="caution">
    <text evidence="9">The sequence shown here is derived from an EMBL/GenBank/DDBJ whole genome shotgun (WGS) entry which is preliminary data.</text>
</comment>
<proteinExistence type="inferred from homology"/>
<evidence type="ECO:0000313" key="9">
    <source>
        <dbReference type="EMBL" id="KGN02059.1"/>
    </source>
</evidence>
<dbReference type="Pfam" id="PF02777">
    <property type="entry name" value="Sod_Fe_C"/>
    <property type="match status" value="1"/>
</dbReference>
<organism evidence="9 10">
    <name type="scientific">Clostridium novyi A str. 4570</name>
    <dbReference type="NCBI Taxonomy" id="1444290"/>
    <lineage>
        <taxon>Bacteria</taxon>
        <taxon>Bacillati</taxon>
        <taxon>Bacillota</taxon>
        <taxon>Clostridia</taxon>
        <taxon>Eubacteriales</taxon>
        <taxon>Clostridiaceae</taxon>
        <taxon>Clostridium</taxon>
    </lineage>
</organism>
<dbReference type="PRINTS" id="PR01703">
    <property type="entry name" value="MNSODISMTASE"/>
</dbReference>
<dbReference type="PIRSF" id="PIRSF000349">
    <property type="entry name" value="SODismutase"/>
    <property type="match status" value="1"/>
</dbReference>
<dbReference type="SUPFAM" id="SSF54719">
    <property type="entry name" value="Fe,Mn superoxide dismutase (SOD), C-terminal domain"/>
    <property type="match status" value="1"/>
</dbReference>
<sequence>MFKLPNLPYDYNALEPYYDEETVRIHHDKHHQAYVDGLNKAETKLMEARESGDFSTIKHWERELAFNGAGNILHTLFWENMIPGGSEPIGEIVNKINEDFGNFDNFKNQFSAAAAAVEGSGWCALVWIPRFEKLEILQIEKHQDLAILGATPLLLLDLWEHAYYLKYQNRRADFIKAWWNIVNWNIVNERYLNSINK</sequence>
<dbReference type="InterPro" id="IPR019833">
    <property type="entry name" value="Mn/Fe_SOD_BS"/>
</dbReference>
<dbReference type="EC" id="1.15.1.1" evidence="2 6"/>
<dbReference type="InterPro" id="IPR019831">
    <property type="entry name" value="Mn/Fe_SOD_N"/>
</dbReference>
<dbReference type="EMBL" id="JDRX01000014">
    <property type="protein sequence ID" value="KGN02059.1"/>
    <property type="molecule type" value="Genomic_DNA"/>
</dbReference>
<feature type="binding site" evidence="5">
    <location>
        <position position="161"/>
    </location>
    <ligand>
        <name>Mn(2+)</name>
        <dbReference type="ChEBI" id="CHEBI:29035"/>
    </ligand>
</feature>
<name>A0AA89CN84_CLONO</name>
<evidence type="ECO:0000256" key="3">
    <source>
        <dbReference type="ARBA" id="ARBA00022723"/>
    </source>
</evidence>
<dbReference type="Pfam" id="PF00081">
    <property type="entry name" value="Sod_Fe_N"/>
    <property type="match status" value="1"/>
</dbReference>
<dbReference type="InterPro" id="IPR019832">
    <property type="entry name" value="Mn/Fe_SOD_C"/>
</dbReference>
<dbReference type="PANTHER" id="PTHR11404:SF6">
    <property type="entry name" value="SUPEROXIDE DISMUTASE [MN], MITOCHONDRIAL"/>
    <property type="match status" value="1"/>
</dbReference>
<dbReference type="PANTHER" id="PTHR11404">
    <property type="entry name" value="SUPEROXIDE DISMUTASE 2"/>
    <property type="match status" value="1"/>
</dbReference>
<comment type="similarity">
    <text evidence="1 6">Belongs to the iron/manganese superoxide dismutase family.</text>
</comment>
<feature type="binding site" evidence="5">
    <location>
        <position position="26"/>
    </location>
    <ligand>
        <name>Mn(2+)</name>
        <dbReference type="ChEBI" id="CHEBI:29035"/>
    </ligand>
</feature>
<keyword evidence="4 6" id="KW-0560">Oxidoreductase</keyword>
<dbReference type="Proteomes" id="UP000030016">
    <property type="component" value="Unassembled WGS sequence"/>
</dbReference>
<dbReference type="Gene3D" id="3.55.40.20">
    <property type="entry name" value="Iron/manganese superoxide dismutase, C-terminal domain"/>
    <property type="match status" value="1"/>
</dbReference>
<keyword evidence="3 5" id="KW-0479">Metal-binding</keyword>
<dbReference type="AlphaFoldDB" id="A0AA89CN84"/>
<feature type="binding site" evidence="5">
    <location>
        <position position="157"/>
    </location>
    <ligand>
        <name>Mn(2+)</name>
        <dbReference type="ChEBI" id="CHEBI:29035"/>
    </ligand>
</feature>
<evidence type="ECO:0000256" key="4">
    <source>
        <dbReference type="ARBA" id="ARBA00023002"/>
    </source>
</evidence>
<evidence type="ECO:0000259" key="7">
    <source>
        <dbReference type="Pfam" id="PF00081"/>
    </source>
</evidence>
<gene>
    <name evidence="9" type="ORF">Z969_07135</name>
</gene>
<dbReference type="GO" id="GO:0046872">
    <property type="term" value="F:metal ion binding"/>
    <property type="evidence" value="ECO:0007669"/>
    <property type="project" value="UniProtKB-KW"/>
</dbReference>
<evidence type="ECO:0000256" key="6">
    <source>
        <dbReference type="RuleBase" id="RU000414"/>
    </source>
</evidence>
<feature type="binding site" evidence="5">
    <location>
        <position position="74"/>
    </location>
    <ligand>
        <name>Mn(2+)</name>
        <dbReference type="ChEBI" id="CHEBI:29035"/>
    </ligand>
</feature>
<dbReference type="InterPro" id="IPR036324">
    <property type="entry name" value="Mn/Fe_SOD_N_sf"/>
</dbReference>
<protein>
    <recommendedName>
        <fullName evidence="2 6">Superoxide dismutase</fullName>
        <ecNumber evidence="2 6">1.15.1.1</ecNumber>
    </recommendedName>
</protein>
<feature type="domain" description="Manganese/iron superoxide dismutase C-terminal" evidence="8">
    <location>
        <begin position="89"/>
        <end position="190"/>
    </location>
</feature>
<reference evidence="9 10" key="1">
    <citation type="submission" date="2014-01" db="EMBL/GenBank/DDBJ databases">
        <title>Plasmidome dynamics in the species complex Clostridium novyi sensu lato converts strains of independent lineages into distinctly different pathogens.</title>
        <authorList>
            <person name="Skarin H."/>
            <person name="Segerman B."/>
        </authorList>
    </citation>
    <scope>NUCLEOTIDE SEQUENCE [LARGE SCALE GENOMIC DNA]</scope>
    <source>
        <strain evidence="9 10">4570</strain>
    </source>
</reference>
<evidence type="ECO:0000256" key="2">
    <source>
        <dbReference type="ARBA" id="ARBA00012682"/>
    </source>
</evidence>
<dbReference type="FunFam" id="1.10.287.990:FF:000001">
    <property type="entry name" value="Superoxide dismutase"/>
    <property type="match status" value="1"/>
</dbReference>
<dbReference type="GO" id="GO:0004784">
    <property type="term" value="F:superoxide dismutase activity"/>
    <property type="evidence" value="ECO:0007669"/>
    <property type="project" value="UniProtKB-EC"/>
</dbReference>
<dbReference type="InterPro" id="IPR036314">
    <property type="entry name" value="SOD_C_sf"/>
</dbReference>
<evidence type="ECO:0000256" key="5">
    <source>
        <dbReference type="PIRSR" id="PIRSR000349-1"/>
    </source>
</evidence>
<accession>A0AA89CN84</accession>
<evidence type="ECO:0000313" key="10">
    <source>
        <dbReference type="Proteomes" id="UP000030016"/>
    </source>
</evidence>
<comment type="catalytic activity">
    <reaction evidence="6">
        <text>2 superoxide + 2 H(+) = H2O2 + O2</text>
        <dbReference type="Rhea" id="RHEA:20696"/>
        <dbReference type="ChEBI" id="CHEBI:15378"/>
        <dbReference type="ChEBI" id="CHEBI:15379"/>
        <dbReference type="ChEBI" id="CHEBI:16240"/>
        <dbReference type="ChEBI" id="CHEBI:18421"/>
        <dbReference type="EC" id="1.15.1.1"/>
    </reaction>
</comment>
<feature type="domain" description="Manganese/iron superoxide dismutase N-terminal" evidence="7">
    <location>
        <begin position="2"/>
        <end position="81"/>
    </location>
</feature>
<dbReference type="SUPFAM" id="SSF46609">
    <property type="entry name" value="Fe,Mn superoxide dismutase (SOD), N-terminal domain"/>
    <property type="match status" value="1"/>
</dbReference>
<dbReference type="PROSITE" id="PS00088">
    <property type="entry name" value="SOD_MN"/>
    <property type="match status" value="1"/>
</dbReference>
<dbReference type="FunFam" id="3.55.40.20:FF:000004">
    <property type="entry name" value="Superoxide dismutase [Fe]"/>
    <property type="match status" value="1"/>
</dbReference>
<dbReference type="InterPro" id="IPR050265">
    <property type="entry name" value="Fe/Mn_Superoxide_Dismutase"/>
</dbReference>